<keyword evidence="2" id="KW-1185">Reference proteome</keyword>
<organism evidence="1 2">
    <name type="scientific">Planoprotostelium fungivorum</name>
    <dbReference type="NCBI Taxonomy" id="1890364"/>
    <lineage>
        <taxon>Eukaryota</taxon>
        <taxon>Amoebozoa</taxon>
        <taxon>Evosea</taxon>
        <taxon>Variosea</taxon>
        <taxon>Cavosteliida</taxon>
        <taxon>Cavosteliaceae</taxon>
        <taxon>Planoprotostelium</taxon>
    </lineage>
</organism>
<dbReference type="InParanoid" id="A0A2P6NLP8"/>
<protein>
    <submittedName>
        <fullName evidence="1">Uncharacterized protein</fullName>
    </submittedName>
</protein>
<evidence type="ECO:0000313" key="2">
    <source>
        <dbReference type="Proteomes" id="UP000241769"/>
    </source>
</evidence>
<proteinExistence type="predicted"/>
<comment type="caution">
    <text evidence="1">The sequence shown here is derived from an EMBL/GenBank/DDBJ whole genome shotgun (WGS) entry which is preliminary data.</text>
</comment>
<evidence type="ECO:0000313" key="1">
    <source>
        <dbReference type="EMBL" id="PRP84852.1"/>
    </source>
</evidence>
<dbReference type="AlphaFoldDB" id="A0A2P6NLP8"/>
<dbReference type="Proteomes" id="UP000241769">
    <property type="component" value="Unassembled WGS sequence"/>
</dbReference>
<accession>A0A2P6NLP8</accession>
<dbReference type="EMBL" id="MDYQ01000055">
    <property type="protein sequence ID" value="PRP84852.1"/>
    <property type="molecule type" value="Genomic_DNA"/>
</dbReference>
<name>A0A2P6NLP8_9EUKA</name>
<gene>
    <name evidence="1" type="ORF">PROFUN_07506</name>
</gene>
<reference evidence="1 2" key="1">
    <citation type="journal article" date="2018" name="Genome Biol. Evol.">
        <title>Multiple Roots of Fruiting Body Formation in Amoebozoa.</title>
        <authorList>
            <person name="Hillmann F."/>
            <person name="Forbes G."/>
            <person name="Novohradska S."/>
            <person name="Ferling I."/>
            <person name="Riege K."/>
            <person name="Groth M."/>
            <person name="Westermann M."/>
            <person name="Marz M."/>
            <person name="Spaller T."/>
            <person name="Winckler T."/>
            <person name="Schaap P."/>
            <person name="Glockner G."/>
        </authorList>
    </citation>
    <scope>NUCLEOTIDE SEQUENCE [LARGE SCALE GENOMIC DNA]</scope>
    <source>
        <strain evidence="1 2">Jena</strain>
    </source>
</reference>
<sequence length="105" mass="11879">MSNTRNNLEGRKIQRRERQLHKATFFSFQADSTPEERLSILLSVGQEGTQKILNSLRTEDVSTAGDGTVGFSERRKGSDARKDGLSYVYINNFARLYMSVLLCDS</sequence>